<evidence type="ECO:0000259" key="3">
    <source>
        <dbReference type="Pfam" id="PF19289"/>
    </source>
</evidence>
<dbReference type="InterPro" id="IPR035068">
    <property type="entry name" value="TldD/PmbA_N"/>
</dbReference>
<name>A0A941W4U3_9BACT</name>
<dbReference type="AlphaFoldDB" id="A0A941W4U3"/>
<reference evidence="4" key="1">
    <citation type="journal article" date="2021" name="ISME J.">
        <title>Fine-scale metabolic discontinuity in a stratified prokaryote microbiome of a Red Sea deep halocline.</title>
        <authorList>
            <person name="Michoud G."/>
            <person name="Ngugi D.K."/>
            <person name="Barozzi A."/>
            <person name="Merlino G."/>
            <person name="Calleja M.L."/>
            <person name="Delgado-Huertas A."/>
            <person name="Moran X.A.G."/>
            <person name="Daffonchio D."/>
        </authorList>
    </citation>
    <scope>NUCLEOTIDE SEQUENCE</scope>
    <source>
        <strain evidence="4">SuakinDeep_MAG55_1</strain>
    </source>
</reference>
<accession>A0A941W4U3</accession>
<dbReference type="Pfam" id="PF01523">
    <property type="entry name" value="PmbA_TldD_1st"/>
    <property type="match status" value="1"/>
</dbReference>
<gene>
    <name evidence="4" type="ORF">MAG551_02621</name>
</gene>
<dbReference type="InterPro" id="IPR036059">
    <property type="entry name" value="TldD/PmbA_sf"/>
</dbReference>
<protein>
    <recommendedName>
        <fullName evidence="6">TldD/PmbA family protein</fullName>
    </recommendedName>
</protein>
<feature type="domain" description="Metalloprotease TldD/E N-terminal" evidence="2">
    <location>
        <begin position="20"/>
        <end position="82"/>
    </location>
</feature>
<proteinExistence type="inferred from homology"/>
<evidence type="ECO:0008006" key="6">
    <source>
        <dbReference type="Google" id="ProtNLM"/>
    </source>
</evidence>
<dbReference type="Proteomes" id="UP000722750">
    <property type="component" value="Unassembled WGS sequence"/>
</dbReference>
<evidence type="ECO:0000259" key="2">
    <source>
        <dbReference type="Pfam" id="PF01523"/>
    </source>
</evidence>
<comment type="similarity">
    <text evidence="1">Belongs to the peptidase U62 family.</text>
</comment>
<dbReference type="GO" id="GO:0008237">
    <property type="term" value="F:metallopeptidase activity"/>
    <property type="evidence" value="ECO:0007669"/>
    <property type="project" value="InterPro"/>
</dbReference>
<dbReference type="GO" id="GO:0005829">
    <property type="term" value="C:cytosol"/>
    <property type="evidence" value="ECO:0007669"/>
    <property type="project" value="TreeGrafter"/>
</dbReference>
<evidence type="ECO:0000313" key="4">
    <source>
        <dbReference type="EMBL" id="MBS1259549.1"/>
    </source>
</evidence>
<dbReference type="InterPro" id="IPR002510">
    <property type="entry name" value="Metalloprtase-TldD/E_N"/>
</dbReference>
<comment type="caution">
    <text evidence="4">The sequence shown here is derived from an EMBL/GenBank/DDBJ whole genome shotgun (WGS) entry which is preliminary data.</text>
</comment>
<dbReference type="InterPro" id="IPR045569">
    <property type="entry name" value="Metalloprtase-TldD/E_C"/>
</dbReference>
<dbReference type="GO" id="GO:0006508">
    <property type="term" value="P:proteolysis"/>
    <property type="evidence" value="ECO:0007669"/>
    <property type="project" value="InterPro"/>
</dbReference>
<evidence type="ECO:0000256" key="1">
    <source>
        <dbReference type="ARBA" id="ARBA00005836"/>
    </source>
</evidence>
<dbReference type="PANTHER" id="PTHR43421">
    <property type="entry name" value="METALLOPROTEASE PMBA"/>
    <property type="match status" value="1"/>
</dbReference>
<dbReference type="Pfam" id="PF19289">
    <property type="entry name" value="PmbA_TldD_3rd"/>
    <property type="match status" value="1"/>
</dbReference>
<dbReference type="SUPFAM" id="SSF111283">
    <property type="entry name" value="Putative modulator of DNA gyrase, PmbA/TldD"/>
    <property type="match status" value="1"/>
</dbReference>
<dbReference type="EMBL" id="JAANXD010000100">
    <property type="protein sequence ID" value="MBS1259549.1"/>
    <property type="molecule type" value="Genomic_DNA"/>
</dbReference>
<organism evidence="4 5">
    <name type="scientific">Candidatus Scalindua arabica</name>
    <dbReference type="NCBI Taxonomy" id="1127984"/>
    <lineage>
        <taxon>Bacteria</taxon>
        <taxon>Pseudomonadati</taxon>
        <taxon>Planctomycetota</taxon>
        <taxon>Candidatus Brocadiia</taxon>
        <taxon>Candidatus Brocadiales</taxon>
        <taxon>Candidatus Scalinduaceae</taxon>
        <taxon>Candidatus Scalindua</taxon>
    </lineage>
</organism>
<sequence length="438" mass="47893">MENNIEEKTLELALKNSDSAEVIYEEGESRSISFENNKLKSVYTKSIRGIGLRVIKNGKIGFSSTTDFRKLEQLVTNAIESAEFGQEARFEFQSKNQYKDIKLFDENVVDYPIEKGIQIGKDNIEKALSVNPDYECGVSIGKGSCKSRLINSSGLDISSRSTSFGSSIDILLVKDKGLLWIGEGESSVKVVDDLDKHTTKALRDLKLAEKEVEISTAGYPIVFTSKAVGNLLSTFESGCNGKLVQKGVSPLTGKLGEKMLDERFSMYDDPTIDYADGSYICDDEGVSARRTPLFESGVLKNYIFDMQTAGIMNTQSTGNGTRSFASQPSPGNSNVIIEPGDMKFEDMIKDMKRGILVDQVLGGGQSNVLAGEFSVNIDLGYFVENGEIVGRVKDCMVAGNVFDAFNNIIALGDKSDWHGSLKVPPFYFKSINVAGNKG</sequence>
<feature type="domain" description="Metalloprotease TldD/E C-terminal" evidence="3">
    <location>
        <begin position="218"/>
        <end position="435"/>
    </location>
</feature>
<dbReference type="Gene3D" id="3.30.2290.10">
    <property type="entry name" value="PmbA/TldD superfamily"/>
    <property type="match status" value="1"/>
</dbReference>
<dbReference type="InterPro" id="IPR047657">
    <property type="entry name" value="PmbA"/>
</dbReference>
<dbReference type="PANTHER" id="PTHR43421:SF1">
    <property type="entry name" value="METALLOPROTEASE PMBA"/>
    <property type="match status" value="1"/>
</dbReference>
<evidence type="ECO:0000313" key="5">
    <source>
        <dbReference type="Proteomes" id="UP000722750"/>
    </source>
</evidence>